<reference evidence="1 2" key="1">
    <citation type="submission" date="2015-10" db="EMBL/GenBank/DDBJ databases">
        <title>Erysipelothrix larvae sp. LV19 isolated from the larval gut of the rhinoceros beetle, Trypoxylus dichotomus.</title>
        <authorList>
            <person name="Lim S."/>
            <person name="Kim B.-C."/>
        </authorList>
    </citation>
    <scope>NUCLEOTIDE SEQUENCE [LARGE SCALE GENOMIC DNA]</scope>
    <source>
        <strain evidence="1 2">LV19</strain>
    </source>
</reference>
<evidence type="ECO:0008006" key="3">
    <source>
        <dbReference type="Google" id="ProtNLM"/>
    </source>
</evidence>
<dbReference type="Proteomes" id="UP000063781">
    <property type="component" value="Chromosome"/>
</dbReference>
<dbReference type="EMBL" id="CP013213">
    <property type="protein sequence ID" value="AMC94587.1"/>
    <property type="molecule type" value="Genomic_DNA"/>
</dbReference>
<organism evidence="1 2">
    <name type="scientific">Erysipelothrix larvae</name>
    <dbReference type="NCBI Taxonomy" id="1514105"/>
    <lineage>
        <taxon>Bacteria</taxon>
        <taxon>Bacillati</taxon>
        <taxon>Bacillota</taxon>
        <taxon>Erysipelotrichia</taxon>
        <taxon>Erysipelotrichales</taxon>
        <taxon>Erysipelotrichaceae</taxon>
        <taxon>Erysipelothrix</taxon>
    </lineage>
</organism>
<dbReference type="STRING" id="1514105.AOC36_11565"/>
<dbReference type="SUPFAM" id="SSF160527">
    <property type="entry name" value="V-type ATPase subunit E-like"/>
    <property type="match status" value="1"/>
</dbReference>
<accession>A0A0X8H1V8</accession>
<evidence type="ECO:0000313" key="1">
    <source>
        <dbReference type="EMBL" id="AMC94587.1"/>
    </source>
</evidence>
<proteinExistence type="predicted"/>
<dbReference type="RefSeq" id="WP_067634492.1">
    <property type="nucleotide sequence ID" value="NZ_CP013213.1"/>
</dbReference>
<name>A0A0X8H1V8_9FIRM</name>
<sequence>MAGEKARITEEIISRIAAHEHEDTEVYIDNFKQSLSRQLVEYDEYQAEMLQKKLERKEGDSKQDHKHYSSEQKWKVRTALREVKTEQINVLRDKTRKRLTTMLNTPEYVGYLELAKSKAPKSGTYYVRAEDVVHFKDVDTKVATIPLGGFKVVDGSRIIDFTLETAFKEVFDSFSNTLNIDGQE</sequence>
<keyword evidence="2" id="KW-1185">Reference proteome</keyword>
<dbReference type="AlphaFoldDB" id="A0A0X8H1V8"/>
<evidence type="ECO:0000313" key="2">
    <source>
        <dbReference type="Proteomes" id="UP000063781"/>
    </source>
</evidence>
<gene>
    <name evidence="1" type="ORF">AOC36_11565</name>
</gene>
<protein>
    <recommendedName>
        <fullName evidence="3">ATPase</fullName>
    </recommendedName>
</protein>
<dbReference type="KEGG" id="erl:AOC36_11565"/>